<evidence type="ECO:0000313" key="6">
    <source>
        <dbReference type="EMBL" id="HJC47917.1"/>
    </source>
</evidence>
<gene>
    <name evidence="6" type="ORF">IAA04_07685</name>
</gene>
<dbReference type="Gene3D" id="3.40.190.290">
    <property type="match status" value="1"/>
</dbReference>
<comment type="caution">
    <text evidence="6">The sequence shown here is derived from an EMBL/GenBank/DDBJ whole genome shotgun (WGS) entry which is preliminary data.</text>
</comment>
<keyword evidence="3" id="KW-0238">DNA-binding</keyword>
<dbReference type="Pfam" id="PF03466">
    <property type="entry name" value="LysR_substrate"/>
    <property type="match status" value="1"/>
</dbReference>
<dbReference type="CDD" id="cd05466">
    <property type="entry name" value="PBP2_LTTR_substrate"/>
    <property type="match status" value="1"/>
</dbReference>
<evidence type="ECO:0000256" key="2">
    <source>
        <dbReference type="ARBA" id="ARBA00023015"/>
    </source>
</evidence>
<comment type="similarity">
    <text evidence="1">Belongs to the LysR transcriptional regulatory family.</text>
</comment>
<dbReference type="PANTHER" id="PTHR30126:SF78">
    <property type="entry name" value="HTH LYSR-TYPE DOMAIN-CONTAINING PROTEIN"/>
    <property type="match status" value="1"/>
</dbReference>
<sequence>MKDTDWEILYELHRNPNLTKVANLLYLTQPSLTKRLHVMENEFNVRIVNRTPKGLEFTEEGTYLAEQAEKYMKFLQETKSGLRLFKEGEKRPIIIGSSYTYSKYALTDLMLKYKEKNPRMEFEVVNDQSNILFRKVLDGSVDVGFVQGDYEGPVWQLCVGKNQGYAVTKDPVCLDDLPSMPRLNYKTNDRTKELLSGWWENYYGTEEPSGMVVGYVDVALQLVEKGLGYTCCFLPESAKNRESLFLTPLVRRDGTPVVRSTWFVYSKNKRRPPALEQFIRYVQEELGETGKRGSGS</sequence>
<dbReference type="SUPFAM" id="SSF46785">
    <property type="entry name" value="Winged helix' DNA-binding domain"/>
    <property type="match status" value="1"/>
</dbReference>
<dbReference type="GO" id="GO:0000976">
    <property type="term" value="F:transcription cis-regulatory region binding"/>
    <property type="evidence" value="ECO:0007669"/>
    <property type="project" value="TreeGrafter"/>
</dbReference>
<dbReference type="Pfam" id="PF00126">
    <property type="entry name" value="HTH_1"/>
    <property type="match status" value="1"/>
</dbReference>
<dbReference type="SUPFAM" id="SSF53850">
    <property type="entry name" value="Periplasmic binding protein-like II"/>
    <property type="match status" value="1"/>
</dbReference>
<dbReference type="InterPro" id="IPR005119">
    <property type="entry name" value="LysR_subst-bd"/>
</dbReference>
<accession>A0A9D2PDE9</accession>
<reference evidence="6" key="1">
    <citation type="journal article" date="2021" name="PeerJ">
        <title>Extensive microbial diversity within the chicken gut microbiome revealed by metagenomics and culture.</title>
        <authorList>
            <person name="Gilroy R."/>
            <person name="Ravi A."/>
            <person name="Getino M."/>
            <person name="Pursley I."/>
            <person name="Horton D.L."/>
            <person name="Alikhan N.F."/>
            <person name="Baker D."/>
            <person name="Gharbi K."/>
            <person name="Hall N."/>
            <person name="Watson M."/>
            <person name="Adriaenssens E.M."/>
            <person name="Foster-Nyarko E."/>
            <person name="Jarju S."/>
            <person name="Secka A."/>
            <person name="Antonio M."/>
            <person name="Oren A."/>
            <person name="Chaudhuri R.R."/>
            <person name="La Ragione R."/>
            <person name="Hildebrand F."/>
            <person name="Pallen M.J."/>
        </authorList>
    </citation>
    <scope>NUCLEOTIDE SEQUENCE</scope>
    <source>
        <strain evidence="6">CHK183-5548</strain>
    </source>
</reference>
<dbReference type="Gene3D" id="1.10.10.10">
    <property type="entry name" value="Winged helix-like DNA-binding domain superfamily/Winged helix DNA-binding domain"/>
    <property type="match status" value="1"/>
</dbReference>
<keyword evidence="2" id="KW-0805">Transcription regulation</keyword>
<evidence type="ECO:0000259" key="5">
    <source>
        <dbReference type="PROSITE" id="PS50931"/>
    </source>
</evidence>
<dbReference type="InterPro" id="IPR000847">
    <property type="entry name" value="LysR_HTH_N"/>
</dbReference>
<dbReference type="EMBL" id="DWWL01000047">
    <property type="protein sequence ID" value="HJC47917.1"/>
    <property type="molecule type" value="Genomic_DNA"/>
</dbReference>
<keyword evidence="4" id="KW-0804">Transcription</keyword>
<feature type="domain" description="HTH lysR-type" evidence="5">
    <location>
        <begin position="1"/>
        <end position="58"/>
    </location>
</feature>
<organism evidence="6 7">
    <name type="scientific">Candidatus Lachnoclostridium pullistercoris</name>
    <dbReference type="NCBI Taxonomy" id="2838632"/>
    <lineage>
        <taxon>Bacteria</taxon>
        <taxon>Bacillati</taxon>
        <taxon>Bacillota</taxon>
        <taxon>Clostridia</taxon>
        <taxon>Lachnospirales</taxon>
        <taxon>Lachnospiraceae</taxon>
    </lineage>
</organism>
<evidence type="ECO:0000256" key="4">
    <source>
        <dbReference type="ARBA" id="ARBA00023163"/>
    </source>
</evidence>
<dbReference type="PROSITE" id="PS50931">
    <property type="entry name" value="HTH_LYSR"/>
    <property type="match status" value="1"/>
</dbReference>
<dbReference type="InterPro" id="IPR036388">
    <property type="entry name" value="WH-like_DNA-bd_sf"/>
</dbReference>
<evidence type="ECO:0000313" key="7">
    <source>
        <dbReference type="Proteomes" id="UP000823883"/>
    </source>
</evidence>
<proteinExistence type="inferred from homology"/>
<dbReference type="GO" id="GO:0003700">
    <property type="term" value="F:DNA-binding transcription factor activity"/>
    <property type="evidence" value="ECO:0007669"/>
    <property type="project" value="InterPro"/>
</dbReference>
<reference evidence="6" key="2">
    <citation type="submission" date="2021-04" db="EMBL/GenBank/DDBJ databases">
        <authorList>
            <person name="Gilroy R."/>
        </authorList>
    </citation>
    <scope>NUCLEOTIDE SEQUENCE</scope>
    <source>
        <strain evidence="6">CHK183-5548</strain>
    </source>
</reference>
<evidence type="ECO:0000256" key="1">
    <source>
        <dbReference type="ARBA" id="ARBA00009437"/>
    </source>
</evidence>
<protein>
    <submittedName>
        <fullName evidence="6">LysR family transcriptional regulator</fullName>
    </submittedName>
</protein>
<evidence type="ECO:0000256" key="3">
    <source>
        <dbReference type="ARBA" id="ARBA00023125"/>
    </source>
</evidence>
<name>A0A9D2PDE9_9FIRM</name>
<dbReference type="InterPro" id="IPR036390">
    <property type="entry name" value="WH_DNA-bd_sf"/>
</dbReference>
<dbReference type="AlphaFoldDB" id="A0A9D2PDE9"/>
<dbReference type="PANTHER" id="PTHR30126">
    <property type="entry name" value="HTH-TYPE TRANSCRIPTIONAL REGULATOR"/>
    <property type="match status" value="1"/>
</dbReference>
<dbReference type="Proteomes" id="UP000823883">
    <property type="component" value="Unassembled WGS sequence"/>
</dbReference>